<accession>A0A2S7F7X8</accession>
<feature type="domain" description="Transposase DDE" evidence="1">
    <location>
        <begin position="2"/>
        <end position="50"/>
    </location>
</feature>
<dbReference type="Pfam" id="PF13751">
    <property type="entry name" value="DDE_Tnp_1_6"/>
    <property type="match status" value="1"/>
</dbReference>
<protein>
    <recommendedName>
        <fullName evidence="1">Transposase DDE domain-containing protein</fullName>
    </recommendedName>
</protein>
<reference evidence="2 3" key="1">
    <citation type="submission" date="2016-01" db="EMBL/GenBank/DDBJ databases">
        <title>Characterization of the Clostridium difficile lineages that are prevalent in Hong Kong and China.</title>
        <authorList>
            <person name="Kwok J.S.-L."/>
            <person name="Lam W.-Y."/>
            <person name="Ip M."/>
            <person name="Chan T.-F."/>
            <person name="Hawkey P.M."/>
            <person name="Tsui S.K.-W."/>
        </authorList>
    </citation>
    <scope>NUCLEOTIDE SEQUENCE [LARGE SCALE GENOMIC DNA]</scope>
    <source>
        <strain evidence="2 3">300064</strain>
    </source>
</reference>
<evidence type="ECO:0000313" key="3">
    <source>
        <dbReference type="Proteomes" id="UP000238081"/>
    </source>
</evidence>
<evidence type="ECO:0000313" key="2">
    <source>
        <dbReference type="EMBL" id="PPV13030.1"/>
    </source>
</evidence>
<name>A0A2S7F7X8_CLOBU</name>
<evidence type="ECO:0000259" key="1">
    <source>
        <dbReference type="Pfam" id="PF13751"/>
    </source>
</evidence>
<dbReference type="InterPro" id="IPR025668">
    <property type="entry name" value="Tnp_DDE_dom"/>
</dbReference>
<gene>
    <name evidence="2" type="ORF">AWN73_04540</name>
</gene>
<proteinExistence type="predicted"/>
<sequence length="71" mass="8364">MRMHRNIQAEGSFAQVKQDMNFKTLMCPGKRNILVESILLTIAQNINKLHNKLPKDQTGNYLFEIKKRSYR</sequence>
<dbReference type="AlphaFoldDB" id="A0A2S7F7X8"/>
<dbReference type="Proteomes" id="UP000238081">
    <property type="component" value="Unassembled WGS sequence"/>
</dbReference>
<organism evidence="2 3">
    <name type="scientific">Clostridium butyricum</name>
    <dbReference type="NCBI Taxonomy" id="1492"/>
    <lineage>
        <taxon>Bacteria</taxon>
        <taxon>Bacillati</taxon>
        <taxon>Bacillota</taxon>
        <taxon>Clostridia</taxon>
        <taxon>Eubacteriales</taxon>
        <taxon>Clostridiaceae</taxon>
        <taxon>Clostridium</taxon>
    </lineage>
</organism>
<comment type="caution">
    <text evidence="2">The sequence shown here is derived from an EMBL/GenBank/DDBJ whole genome shotgun (WGS) entry which is preliminary data.</text>
</comment>
<dbReference type="EMBL" id="LRDH01000129">
    <property type="protein sequence ID" value="PPV13030.1"/>
    <property type="molecule type" value="Genomic_DNA"/>
</dbReference>